<feature type="disulfide bond" evidence="2">
    <location>
        <begin position="131"/>
        <end position="149"/>
    </location>
</feature>
<feature type="chain" id="PRO_5040394858" evidence="4">
    <location>
        <begin position="18"/>
        <end position="663"/>
    </location>
</feature>
<feature type="disulfide bond" evidence="3">
    <location>
        <begin position="292"/>
        <end position="319"/>
    </location>
</feature>
<dbReference type="InterPro" id="IPR043504">
    <property type="entry name" value="Peptidase_S1_PA_chymotrypsin"/>
</dbReference>
<dbReference type="GO" id="GO:0006508">
    <property type="term" value="P:proteolysis"/>
    <property type="evidence" value="ECO:0007669"/>
    <property type="project" value="InterPro"/>
</dbReference>
<feature type="disulfide bond" evidence="2">
    <location>
        <begin position="34"/>
        <end position="52"/>
    </location>
</feature>
<feature type="signal peptide" evidence="4">
    <location>
        <begin position="1"/>
        <end position="17"/>
    </location>
</feature>
<dbReference type="PROSITE" id="PS50240">
    <property type="entry name" value="TRYPSIN_DOM"/>
    <property type="match status" value="1"/>
</dbReference>
<dbReference type="Pfam" id="PF00057">
    <property type="entry name" value="Ldl_recept_a"/>
    <property type="match status" value="5"/>
</dbReference>
<comment type="caution">
    <text evidence="3">Lacks conserved residue(s) required for the propagation of feature annotation.</text>
</comment>
<dbReference type="AlphaFoldDB" id="A0A9N8Q1W2"/>
<keyword evidence="4" id="KW-0732">Signal</keyword>
<name>A0A9N8Q1W2_CHRIL</name>
<feature type="disulfide bond" evidence="2">
    <location>
        <begin position="46"/>
        <end position="61"/>
    </location>
</feature>
<keyword evidence="8" id="KW-1185">Reference proteome</keyword>
<feature type="disulfide bond" evidence="2">
    <location>
        <begin position="173"/>
        <end position="191"/>
    </location>
</feature>
<dbReference type="SUPFAM" id="SSF50494">
    <property type="entry name" value="Trypsin-like serine proteases"/>
    <property type="match status" value="1"/>
</dbReference>
<evidence type="ECO:0000256" key="1">
    <source>
        <dbReference type="ARBA" id="ARBA00023157"/>
    </source>
</evidence>
<dbReference type="Pfam" id="PF00084">
    <property type="entry name" value="Sushi"/>
    <property type="match status" value="1"/>
</dbReference>
<dbReference type="InterPro" id="IPR036055">
    <property type="entry name" value="LDL_receptor-like_sf"/>
</dbReference>
<dbReference type="GO" id="GO:0004252">
    <property type="term" value="F:serine-type endopeptidase activity"/>
    <property type="evidence" value="ECO:0007669"/>
    <property type="project" value="InterPro"/>
</dbReference>
<dbReference type="SMART" id="SM00020">
    <property type="entry name" value="Tryp_SPc"/>
    <property type="match status" value="1"/>
</dbReference>
<dbReference type="InterPro" id="IPR023415">
    <property type="entry name" value="LDLR_class-A_CS"/>
</dbReference>
<evidence type="ECO:0000259" key="6">
    <source>
        <dbReference type="PROSITE" id="PS50923"/>
    </source>
</evidence>
<evidence type="ECO:0000313" key="8">
    <source>
        <dbReference type="Proteomes" id="UP001154114"/>
    </source>
</evidence>
<dbReference type="SMART" id="SM00192">
    <property type="entry name" value="LDLa"/>
    <property type="match status" value="5"/>
</dbReference>
<dbReference type="PRINTS" id="PR00261">
    <property type="entry name" value="LDLRECEPTOR"/>
</dbReference>
<dbReference type="PROSITE" id="PS50923">
    <property type="entry name" value="SUSHI"/>
    <property type="match status" value="1"/>
</dbReference>
<feature type="disulfide bond" evidence="2">
    <location>
        <begin position="27"/>
        <end position="39"/>
    </location>
</feature>
<keyword evidence="1 3" id="KW-1015">Disulfide bond</keyword>
<dbReference type="PROSITE" id="PS50068">
    <property type="entry name" value="LDLRA_2"/>
    <property type="match status" value="5"/>
</dbReference>
<dbReference type="SUPFAM" id="SSF57535">
    <property type="entry name" value="Complement control module/SCR domain"/>
    <property type="match status" value="1"/>
</dbReference>
<dbReference type="CDD" id="cd00112">
    <property type="entry name" value="LDLa"/>
    <property type="match status" value="5"/>
</dbReference>
<dbReference type="InterPro" id="IPR035976">
    <property type="entry name" value="Sushi/SCR/CCP_sf"/>
</dbReference>
<dbReference type="PROSITE" id="PS01209">
    <property type="entry name" value="LDLRA_1"/>
    <property type="match status" value="4"/>
</dbReference>
<organism evidence="7 8">
    <name type="scientific">Chrysodeixis includens</name>
    <name type="common">Soybean looper</name>
    <name type="synonym">Pseudoplusia includens</name>
    <dbReference type="NCBI Taxonomy" id="689277"/>
    <lineage>
        <taxon>Eukaryota</taxon>
        <taxon>Metazoa</taxon>
        <taxon>Ecdysozoa</taxon>
        <taxon>Arthropoda</taxon>
        <taxon>Hexapoda</taxon>
        <taxon>Insecta</taxon>
        <taxon>Pterygota</taxon>
        <taxon>Neoptera</taxon>
        <taxon>Endopterygota</taxon>
        <taxon>Lepidoptera</taxon>
        <taxon>Glossata</taxon>
        <taxon>Ditrysia</taxon>
        <taxon>Noctuoidea</taxon>
        <taxon>Noctuidae</taxon>
        <taxon>Plusiinae</taxon>
        <taxon>Chrysodeixis</taxon>
    </lineage>
</organism>
<evidence type="ECO:0000313" key="7">
    <source>
        <dbReference type="EMBL" id="CAD0206360.1"/>
    </source>
</evidence>
<dbReference type="PANTHER" id="PTHR24252:SF7">
    <property type="entry name" value="HYALIN"/>
    <property type="match status" value="1"/>
</dbReference>
<dbReference type="Gene3D" id="2.40.10.10">
    <property type="entry name" value="Trypsin-like serine proteases"/>
    <property type="match status" value="1"/>
</dbReference>
<dbReference type="EMBL" id="LR824031">
    <property type="protein sequence ID" value="CAD0206360.1"/>
    <property type="molecule type" value="Genomic_DNA"/>
</dbReference>
<dbReference type="Pfam" id="PF00089">
    <property type="entry name" value="Trypsin"/>
    <property type="match status" value="1"/>
</dbReference>
<dbReference type="SMART" id="SM00032">
    <property type="entry name" value="CCP"/>
    <property type="match status" value="1"/>
</dbReference>
<evidence type="ECO:0000256" key="3">
    <source>
        <dbReference type="PROSITE-ProRule" id="PRU00302"/>
    </source>
</evidence>
<dbReference type="PANTHER" id="PTHR24252">
    <property type="entry name" value="ACROSIN-RELATED"/>
    <property type="match status" value="1"/>
</dbReference>
<keyword evidence="3" id="KW-0768">Sushi</keyword>
<evidence type="ECO:0000256" key="4">
    <source>
        <dbReference type="SAM" id="SignalP"/>
    </source>
</evidence>
<feature type="disulfide bond" evidence="2">
    <location>
        <begin position="124"/>
        <end position="136"/>
    </location>
</feature>
<dbReference type="InterPro" id="IPR009003">
    <property type="entry name" value="Peptidase_S1_PA"/>
</dbReference>
<dbReference type="InterPro" id="IPR018114">
    <property type="entry name" value="TRYPSIN_HIS"/>
</dbReference>
<feature type="disulfide bond" evidence="2">
    <location>
        <begin position="90"/>
        <end position="108"/>
    </location>
</feature>
<dbReference type="InterPro" id="IPR002172">
    <property type="entry name" value="LDrepeatLR_classA_rpt"/>
</dbReference>
<feature type="disulfide bond" evidence="2">
    <location>
        <begin position="83"/>
        <end position="95"/>
    </location>
</feature>
<dbReference type="Gene3D" id="4.10.400.10">
    <property type="entry name" value="Low-density Lipoprotein Receptor"/>
    <property type="match status" value="5"/>
</dbReference>
<dbReference type="SUPFAM" id="SSF57424">
    <property type="entry name" value="LDL receptor-like module"/>
    <property type="match status" value="5"/>
</dbReference>
<feature type="disulfide bond" evidence="2">
    <location>
        <begin position="207"/>
        <end position="219"/>
    </location>
</feature>
<feature type="disulfide bond" evidence="2">
    <location>
        <begin position="214"/>
        <end position="232"/>
    </location>
</feature>
<sequence>MFIKVILFCFVTSPVFSFVVSPRNNSCSAGEFSCSDGTCVAHGLVCDGHRDCSDGTDEAACFTGTSQYGSQELVHRSKRQSGCQIDEWQCRDGSCIAFDGKCDGVANCADKSDETFPLCRMAVCQPNWFRCTYGACVDGTAPCNGKSECADNSDELMPACRNESDVENVHFKCLDGSTISVADHCDGVPNCPDGSDETVRACASKTCHPYLFQCAYGACVDGGSECNGINECADSSDESDELCHRIPKITTESPDHMCILPPYPEFGSYTVTNAQGARPGQALRVLQLTVTCSDEYRVDGPTASVFCQRGDWSGSIPKCIRMCKLIPHKSVIYHCILSGRIQGNRVCGNYEPTGTLVRPECSNPNYYFPRPMSYMRCNNDGNWSYIATCAPECGRVTPQGTALLMGGKPVQRGELPWHAGIYDKRPPRPFGQICGGSLVSEKVVISAAHCFWADVTKKEDPKYYAVALGKLYRLWSHENDTEVQRSDVESIVIPDTFQGRTANFQSDIAILILKTIIVYQSHVRPVCVDFDFAFDRRQLQVGNKGKVAGWGLTSANGTEATILNVVELPYVNTTVCINSLPIEFREFINSDKICAGDFSGKALCRGDSGGGLSFLKSGGDTDRYYLRGIVSTAPKNNTDCNGNTLTTFTHVLPHVHLIRPYLD</sequence>
<gene>
    <name evidence="7" type="ORF">CINC_LOCUS8654</name>
</gene>
<protein>
    <submittedName>
        <fullName evidence="7">Uncharacterized protein</fullName>
    </submittedName>
</protein>
<feature type="domain" description="Sushi" evidence="6">
    <location>
        <begin position="256"/>
        <end position="321"/>
    </location>
</feature>
<dbReference type="PROSITE" id="PS00134">
    <property type="entry name" value="TRYPSIN_HIS"/>
    <property type="match status" value="1"/>
</dbReference>
<accession>A0A9N8Q1W2</accession>
<dbReference type="Gene3D" id="2.10.70.10">
    <property type="entry name" value="Complement Module, domain 1"/>
    <property type="match status" value="1"/>
</dbReference>
<feature type="domain" description="Peptidase S1" evidence="5">
    <location>
        <begin position="404"/>
        <end position="663"/>
    </location>
</feature>
<proteinExistence type="predicted"/>
<dbReference type="OrthoDB" id="2019384at2759"/>
<dbReference type="InterPro" id="IPR000436">
    <property type="entry name" value="Sushi_SCR_CCP_dom"/>
</dbReference>
<reference evidence="7" key="1">
    <citation type="submission" date="2021-12" db="EMBL/GenBank/DDBJ databases">
        <authorList>
            <person name="King R."/>
        </authorList>
    </citation>
    <scope>NUCLEOTIDE SEQUENCE</scope>
</reference>
<evidence type="ECO:0000256" key="2">
    <source>
        <dbReference type="PROSITE-ProRule" id="PRU00124"/>
    </source>
</evidence>
<dbReference type="InterPro" id="IPR001254">
    <property type="entry name" value="Trypsin_dom"/>
</dbReference>
<evidence type="ECO:0000259" key="5">
    <source>
        <dbReference type="PROSITE" id="PS50240"/>
    </source>
</evidence>
<dbReference type="Proteomes" id="UP001154114">
    <property type="component" value="Chromosome 28"/>
</dbReference>
<dbReference type="CDD" id="cd00190">
    <property type="entry name" value="Tryp_SPc"/>
    <property type="match status" value="1"/>
</dbReference>